<organism evidence="1">
    <name type="scientific">Caldithrix abyssi</name>
    <dbReference type="NCBI Taxonomy" id="187145"/>
    <lineage>
        <taxon>Bacteria</taxon>
        <taxon>Pseudomonadati</taxon>
        <taxon>Calditrichota</taxon>
        <taxon>Calditrichia</taxon>
        <taxon>Calditrichales</taxon>
        <taxon>Calditrichaceae</taxon>
        <taxon>Caldithrix</taxon>
    </lineage>
</organism>
<protein>
    <submittedName>
        <fullName evidence="1">Class I SAM-dependent methyltransferase</fullName>
    </submittedName>
</protein>
<sequence length="211" mass="24113">MPEKPKESFEEIARPWDADQGRVNTALTVAKSIREQVALHEHMRVLEFGCGTGLVAMALRDRVGEIVAVDSSPEMLNQLMEKIAKQQVNDIHPILLDWEEQALPAGPFDLIYTSMTLHHIESHLHLLGIFYDRLASGGSLCIADLFTEQGDFHSDPELIPHFGFDPKLLQEELNKMGFRNLNYRHIHTIRKERENGQVKEFPMFLLCGQKE</sequence>
<dbReference type="Pfam" id="PF13489">
    <property type="entry name" value="Methyltransf_23"/>
    <property type="match status" value="1"/>
</dbReference>
<comment type="caution">
    <text evidence="1">The sequence shown here is derived from an EMBL/GenBank/DDBJ whole genome shotgun (WGS) entry which is preliminary data.</text>
</comment>
<dbReference type="Proteomes" id="UP000886124">
    <property type="component" value="Unassembled WGS sequence"/>
</dbReference>
<dbReference type="PANTHER" id="PTHR43861">
    <property type="entry name" value="TRANS-ACONITATE 2-METHYLTRANSFERASE-RELATED"/>
    <property type="match status" value="1"/>
</dbReference>
<dbReference type="EMBL" id="DROD01000728">
    <property type="protein sequence ID" value="HHJ53816.1"/>
    <property type="molecule type" value="Genomic_DNA"/>
</dbReference>
<dbReference type="GO" id="GO:0008168">
    <property type="term" value="F:methyltransferase activity"/>
    <property type="evidence" value="ECO:0007669"/>
    <property type="project" value="UniProtKB-KW"/>
</dbReference>
<dbReference type="InterPro" id="IPR029063">
    <property type="entry name" value="SAM-dependent_MTases_sf"/>
</dbReference>
<evidence type="ECO:0000313" key="1">
    <source>
        <dbReference type="EMBL" id="HHJ53816.1"/>
    </source>
</evidence>
<name>A0A7V5PRB1_CALAY</name>
<dbReference type="Gene3D" id="3.40.50.150">
    <property type="entry name" value="Vaccinia Virus protein VP39"/>
    <property type="match status" value="1"/>
</dbReference>
<dbReference type="GO" id="GO:0032259">
    <property type="term" value="P:methylation"/>
    <property type="evidence" value="ECO:0007669"/>
    <property type="project" value="UniProtKB-KW"/>
</dbReference>
<keyword evidence="1" id="KW-0808">Transferase</keyword>
<dbReference type="CDD" id="cd02440">
    <property type="entry name" value="AdoMet_MTases"/>
    <property type="match status" value="1"/>
</dbReference>
<keyword evidence="1" id="KW-0489">Methyltransferase</keyword>
<accession>A0A7V5PRB1</accession>
<reference evidence="1" key="1">
    <citation type="journal article" date="2020" name="mSystems">
        <title>Genome- and Community-Level Interaction Insights into Carbon Utilization and Element Cycling Functions of Hydrothermarchaeota in Hydrothermal Sediment.</title>
        <authorList>
            <person name="Zhou Z."/>
            <person name="Liu Y."/>
            <person name="Xu W."/>
            <person name="Pan J."/>
            <person name="Luo Z.H."/>
            <person name="Li M."/>
        </authorList>
    </citation>
    <scope>NUCLEOTIDE SEQUENCE [LARGE SCALE GENOMIC DNA]</scope>
    <source>
        <strain evidence="1">HyVt-527</strain>
    </source>
</reference>
<dbReference type="SUPFAM" id="SSF53335">
    <property type="entry name" value="S-adenosyl-L-methionine-dependent methyltransferases"/>
    <property type="match status" value="1"/>
</dbReference>
<dbReference type="AlphaFoldDB" id="A0A7V5PRB1"/>
<gene>
    <name evidence="1" type="ORF">ENJ89_11520</name>
</gene>
<proteinExistence type="predicted"/>